<dbReference type="AlphaFoldDB" id="C0NE07"/>
<dbReference type="EMBL" id="GG663364">
    <property type="protein sequence ID" value="EEH10455.1"/>
    <property type="molecule type" value="Genomic_DNA"/>
</dbReference>
<sequence length="162" mass="18532">MTNIINLTTQQTRTGSLREKAKRQEMWQAYWFYMYMYDMANERETAVETPWPKGVANHFLTHLPMEADLYNVRTRTGSELGGRKSKNESVYDAKRLDDDCGEGRWAEEESVVRIDAGSHKITVTAVQSTSAAIMLLKRLRLSAMYLGTDRPMQDPAFIIATS</sequence>
<dbReference type="InParanoid" id="C0NE07"/>
<gene>
    <name evidence="1" type="ORF">HCBG_02100</name>
</gene>
<name>C0NE07_AJECG</name>
<dbReference type="RefSeq" id="XP_045290935.1">
    <property type="nucleotide sequence ID" value="XM_045429149.1"/>
</dbReference>
<dbReference type="GeneID" id="69035116"/>
<evidence type="ECO:0000313" key="1">
    <source>
        <dbReference type="EMBL" id="EEH10455.1"/>
    </source>
</evidence>
<dbReference type="Proteomes" id="UP000001631">
    <property type="component" value="Unassembled WGS sequence"/>
</dbReference>
<accession>C0NE07</accession>
<reference evidence="1" key="1">
    <citation type="submission" date="2009-02" db="EMBL/GenBank/DDBJ databases">
        <title>The Genome Sequence of Ajellomyces capsulatus strain G186AR.</title>
        <authorList>
            <consortium name="The Broad Institute Genome Sequencing Platform"/>
            <person name="Champion M."/>
            <person name="Cuomo C."/>
            <person name="Ma L.-J."/>
            <person name="Henn M.R."/>
            <person name="Sil A."/>
            <person name="Goldman B."/>
            <person name="Young S.K."/>
            <person name="Kodira C.D."/>
            <person name="Zeng Q."/>
            <person name="Koehrsen M."/>
            <person name="Alvarado L."/>
            <person name="Berlin A."/>
            <person name="Borenstein D."/>
            <person name="Chen Z."/>
            <person name="Engels R."/>
            <person name="Freedman E."/>
            <person name="Gellesch M."/>
            <person name="Goldberg J."/>
            <person name="Griggs A."/>
            <person name="Gujja S."/>
            <person name="Heiman D."/>
            <person name="Hepburn T."/>
            <person name="Howarth C."/>
            <person name="Jen D."/>
            <person name="Larson L."/>
            <person name="Lewis B."/>
            <person name="Mehta T."/>
            <person name="Park D."/>
            <person name="Pearson M."/>
            <person name="Roberts A."/>
            <person name="Saif S."/>
            <person name="Shea T."/>
            <person name="Shenoy N."/>
            <person name="Sisk P."/>
            <person name="Stolte C."/>
            <person name="Sykes S."/>
            <person name="Walk T."/>
            <person name="White J."/>
            <person name="Yandava C."/>
            <person name="Klein B."/>
            <person name="McEwen J.G."/>
            <person name="Puccia R."/>
            <person name="Goldman G.H."/>
            <person name="Felipe M.S."/>
            <person name="Nino-Vega G."/>
            <person name="San-Blas G."/>
            <person name="Taylor J."/>
            <person name="Mendoza L."/>
            <person name="Galagan J."/>
            <person name="Nusbaum C."/>
            <person name="Birren B."/>
        </authorList>
    </citation>
    <scope>NUCLEOTIDE SEQUENCE</scope>
    <source>
        <strain evidence="1">G186AR</strain>
    </source>
</reference>
<dbReference type="HOGENOM" id="CLU_1634895_0_0_1"/>
<evidence type="ECO:0000313" key="2">
    <source>
        <dbReference type="Proteomes" id="UP000001631"/>
    </source>
</evidence>
<proteinExistence type="predicted"/>
<organism evidence="1 2">
    <name type="scientific">Ajellomyces capsulatus (strain G186AR / H82 / ATCC MYA-2454 / RMSCC 2432)</name>
    <name type="common">Darling's disease fungus</name>
    <name type="synonym">Histoplasma capsulatum</name>
    <dbReference type="NCBI Taxonomy" id="447093"/>
    <lineage>
        <taxon>Eukaryota</taxon>
        <taxon>Fungi</taxon>
        <taxon>Dikarya</taxon>
        <taxon>Ascomycota</taxon>
        <taxon>Pezizomycotina</taxon>
        <taxon>Eurotiomycetes</taxon>
        <taxon>Eurotiomycetidae</taxon>
        <taxon>Onygenales</taxon>
        <taxon>Ajellomycetaceae</taxon>
        <taxon>Histoplasma</taxon>
    </lineage>
</organism>
<keyword evidence="2" id="KW-1185">Reference proteome</keyword>
<protein>
    <submittedName>
        <fullName evidence="1">Uncharacterized protein</fullName>
    </submittedName>
</protein>